<protein>
    <submittedName>
        <fullName evidence="3">Hemerythrin domain-containing protein</fullName>
    </submittedName>
</protein>
<dbReference type="AlphaFoldDB" id="A0A6N8ISC4"/>
<evidence type="ECO:0000313" key="4">
    <source>
        <dbReference type="Proteomes" id="UP000469385"/>
    </source>
</evidence>
<evidence type="ECO:0000313" key="3">
    <source>
        <dbReference type="EMBL" id="MVQ28773.1"/>
    </source>
</evidence>
<accession>A0A6N8ISC4</accession>
<evidence type="ECO:0000256" key="2">
    <source>
        <dbReference type="SAM" id="MobiDB-lite"/>
    </source>
</evidence>
<evidence type="ECO:0000256" key="1">
    <source>
        <dbReference type="SAM" id="Coils"/>
    </source>
</evidence>
<reference evidence="3 4" key="1">
    <citation type="submission" date="2019-12" db="EMBL/GenBank/DDBJ databases">
        <authorList>
            <person name="Huq M.A."/>
        </authorList>
    </citation>
    <scope>NUCLEOTIDE SEQUENCE [LARGE SCALE GENOMIC DNA]</scope>
    <source>
        <strain evidence="3 4">MAH-25</strain>
    </source>
</reference>
<dbReference type="EMBL" id="WSEL01000003">
    <property type="protein sequence ID" value="MVQ28773.1"/>
    <property type="molecule type" value="Genomic_DNA"/>
</dbReference>
<feature type="coiled-coil region" evidence="1">
    <location>
        <begin position="67"/>
        <end position="97"/>
    </location>
</feature>
<dbReference type="RefSeq" id="WP_157396841.1">
    <property type="nucleotide sequence ID" value="NZ_WSEL01000003.1"/>
</dbReference>
<proteinExistence type="predicted"/>
<gene>
    <name evidence="3" type="ORF">GON04_04925</name>
</gene>
<feature type="region of interest" description="Disordered" evidence="2">
    <location>
        <begin position="157"/>
        <end position="181"/>
    </location>
</feature>
<keyword evidence="4" id="KW-1185">Reference proteome</keyword>
<sequence>MLASGSAWRVLEAEHARLRHLLDAIVRSLDDDAWQDPGPQLDLLRARIQEFQDFEVQTHRPKGVVLLSSLRGRLAEADRLLDDIEEEGQKCEDLQAQAVTMLESVGNGADPDRAVIASLLRQHCERMIRQLDLEDTALKAYTAQLLTPQEWSRVASSISQEVQRARRASSPGKNQGRRPEG</sequence>
<comment type="caution">
    <text evidence="3">The sequence shown here is derived from an EMBL/GenBank/DDBJ whole genome shotgun (WGS) entry which is preliminary data.</text>
</comment>
<dbReference type="Proteomes" id="UP000469385">
    <property type="component" value="Unassembled WGS sequence"/>
</dbReference>
<name>A0A6N8ISC4_9BURK</name>
<keyword evidence="1" id="KW-0175">Coiled coil</keyword>
<organism evidence="3 4">
    <name type="scientific">Ramlibacter pinisoli</name>
    <dbReference type="NCBI Taxonomy" id="2682844"/>
    <lineage>
        <taxon>Bacteria</taxon>
        <taxon>Pseudomonadati</taxon>
        <taxon>Pseudomonadota</taxon>
        <taxon>Betaproteobacteria</taxon>
        <taxon>Burkholderiales</taxon>
        <taxon>Comamonadaceae</taxon>
        <taxon>Ramlibacter</taxon>
    </lineage>
</organism>
<dbReference type="Gene3D" id="1.20.120.520">
    <property type="entry name" value="nmb1532 protein domain like"/>
    <property type="match status" value="1"/>
</dbReference>